<gene>
    <name evidence="1" type="ORF">KCV87_14015</name>
</gene>
<sequence>MNSPDALAGTRFNPETAEERAALEALMQNQFIAPLFDRKQYQRAVEDMIAATAPLVYAVVQDSLEGPDARIAAWGMDWLNHGVVVDLEDQTCFLTRNTDRLTAMYTVKGRCTARIVALSVDMMVNALSKGVEHLAPGWHSNVFDKLR</sequence>
<dbReference type="Proteomes" id="UP000677152">
    <property type="component" value="Chromosome"/>
</dbReference>
<dbReference type="EMBL" id="CP073249">
    <property type="protein sequence ID" value="QUF07053.1"/>
    <property type="molecule type" value="Genomic_DNA"/>
</dbReference>
<proteinExistence type="predicted"/>
<organism evidence="1 2">
    <name type="scientific">Actinosynnema pretiosum subsp. pretiosum</name>
    <dbReference type="NCBI Taxonomy" id="103721"/>
    <lineage>
        <taxon>Bacteria</taxon>
        <taxon>Bacillati</taxon>
        <taxon>Actinomycetota</taxon>
        <taxon>Actinomycetes</taxon>
        <taxon>Pseudonocardiales</taxon>
        <taxon>Pseudonocardiaceae</taxon>
        <taxon>Actinosynnema</taxon>
    </lineage>
</organism>
<reference evidence="1" key="1">
    <citation type="submission" date="2021-04" db="EMBL/GenBank/DDBJ databases">
        <title>Genomic sequence of Actinosynnema pretiosum subsp. pretiosum ATCC 31280 (C-14919).</title>
        <authorList>
            <person name="Bai L."/>
            <person name="Wang X."/>
            <person name="Xiao Y."/>
        </authorList>
    </citation>
    <scope>NUCLEOTIDE SEQUENCE</scope>
    <source>
        <strain evidence="1">ATCC 31280</strain>
    </source>
</reference>
<name>A0AA45R6U4_9PSEU</name>
<evidence type="ECO:0000313" key="1">
    <source>
        <dbReference type="EMBL" id="QUF07053.1"/>
    </source>
</evidence>
<dbReference type="AlphaFoldDB" id="A0AA45R6U4"/>
<accession>A0AA45R6U4</accession>
<protein>
    <submittedName>
        <fullName evidence="1">Uncharacterized protein</fullName>
    </submittedName>
</protein>
<evidence type="ECO:0000313" key="2">
    <source>
        <dbReference type="Proteomes" id="UP000677152"/>
    </source>
</evidence>